<evidence type="ECO:0000313" key="3">
    <source>
        <dbReference type="Proteomes" id="UP000318081"/>
    </source>
</evidence>
<dbReference type="Proteomes" id="UP000318081">
    <property type="component" value="Chromosome"/>
</dbReference>
<feature type="region of interest" description="Disordered" evidence="1">
    <location>
        <begin position="4069"/>
        <end position="4091"/>
    </location>
</feature>
<keyword evidence="3" id="KW-1185">Reference proteome</keyword>
<dbReference type="InterPro" id="IPR012334">
    <property type="entry name" value="Pectin_lyas_fold"/>
</dbReference>
<dbReference type="EMBL" id="CP036432">
    <property type="protein sequence ID" value="QDV83844.1"/>
    <property type="molecule type" value="Genomic_DNA"/>
</dbReference>
<proteinExistence type="predicted"/>
<reference evidence="2 3" key="1">
    <citation type="submission" date="2019-02" db="EMBL/GenBank/DDBJ databases">
        <title>Deep-cultivation of Planctomycetes and their phenomic and genomic characterization uncovers novel biology.</title>
        <authorList>
            <person name="Wiegand S."/>
            <person name="Jogler M."/>
            <person name="Boedeker C."/>
            <person name="Pinto D."/>
            <person name="Vollmers J."/>
            <person name="Rivas-Marin E."/>
            <person name="Kohn T."/>
            <person name="Peeters S.H."/>
            <person name="Heuer A."/>
            <person name="Rast P."/>
            <person name="Oberbeckmann S."/>
            <person name="Bunk B."/>
            <person name="Jeske O."/>
            <person name="Meyerdierks A."/>
            <person name="Storesund J.E."/>
            <person name="Kallscheuer N."/>
            <person name="Luecker S."/>
            <person name="Lage O.M."/>
            <person name="Pohl T."/>
            <person name="Merkel B.J."/>
            <person name="Hornburger P."/>
            <person name="Mueller R.-W."/>
            <person name="Bruemmer F."/>
            <person name="Labrenz M."/>
            <person name="Spormann A.M."/>
            <person name="Op den Camp H."/>
            <person name="Overmann J."/>
            <person name="Amann R."/>
            <person name="Jetten M.S.M."/>
            <person name="Mascher T."/>
            <person name="Medema M.H."/>
            <person name="Devos D.P."/>
            <person name="Kaster A.-K."/>
            <person name="Ovreas L."/>
            <person name="Rohde M."/>
            <person name="Galperin M.Y."/>
            <person name="Jogler C."/>
        </authorList>
    </citation>
    <scope>NUCLEOTIDE SEQUENCE [LARGE SCALE GENOMIC DNA]</scope>
    <source>
        <strain evidence="2 3">TBK1r</strain>
    </source>
</reference>
<protein>
    <submittedName>
        <fullName evidence="2">Uncharacterized protein</fullName>
    </submittedName>
</protein>
<dbReference type="SMART" id="SM00710">
    <property type="entry name" value="PbH1"/>
    <property type="match status" value="10"/>
</dbReference>
<dbReference type="Gene3D" id="2.160.20.10">
    <property type="entry name" value="Single-stranded right-handed beta-helix, Pectin lyase-like"/>
    <property type="match status" value="1"/>
</dbReference>
<feature type="compositionally biased region" description="Acidic residues" evidence="1">
    <location>
        <begin position="4145"/>
        <end position="4159"/>
    </location>
</feature>
<evidence type="ECO:0000256" key="1">
    <source>
        <dbReference type="SAM" id="MobiDB-lite"/>
    </source>
</evidence>
<name>A0ABX5XVF2_9BACT</name>
<sequence>MKLPNWIRKLTGGRPPVRRRRIDRRREELFAELNVTRLETRRVLNGDGLASELVVDAGADANDGHADAFHLQVDQDQVHVSVNGERVNSVSVDQVDTITIHGSADDDSLVIDLGDGTMAEQTIRFDGGQGQDSVRIITAAHIESLIHAIESPGVVHTDLRSAAGGSAFQFEGIEDLSHDLSVDRLTVQLGNDADRVTLDQSDVAGVSQLQVWQSFDANIDSQSPFTMSFDDPNESLRIVSDVDGETDADHVDVKGLSDSFGASFVFQGDENDLIVFSGATNLGGGDVRVTAGNVQLSSAIHTDHAEVEFVATEELTLTTTGSIVNHGGTVELSGPSLEMDGSIDASAGFASLDSGETGVAIVRGRIDVSSDQAGHQGGVVHVLGFDVGLLEQARIDASGSAGGGTVLIGGDYLGKGEVKNAYVTYVSQDSIVRADSLDNGRGGKVVVWADHTTRMHGTISARGGRLGGDGGLIETSGKVSLDVTASSVNASAAMGVAGSWLLDPLDVTISDGSTQNNIPNTGGLFTPSGNNANIGDDIINAALDAGTSVTITTDSGSTSDNSDDGNIQLNANADIVLSTAQTVTLKLIAAGTIDLRGTITTATGTLNVELVANDNSGTQTDQKTGEGDVLVKDVVTTGGGTFTASGVNFDNSGGAITTGGGLMKIEHTGNVKIGAAIDAGVGNAEITTTGGNINGGGTVTAAALRLDASGGIGTATTFNTDVDSLDLTTGGSGNAGDITLVEADGASLTAATDATAQSIQVTATTGDLTIGGATGDGNDNVTLIALAGDVDGGATVTANALVINAGGGIGIGTTFSANAASYSLTTLGVGALGDITLVDTGALNTSQITTLSSVASVQTVSLTATTGDLTINSAIGNTTDNLTLTATAGDIVGGLTATAATLTLNANGGIGIGTAVTANATSYVLTTSGADASGDIHLSDTNTLNTNQVTLTTAGTAQTVHLTALTGHLTVGSAIGNATDNLTLTATAGNVVGGATATAAALTVSAGLGIGIGTTLNTDSDTLDLSSGGATGAGDITVIEADAVDLSVATAATAQTVSVTVSSGDLTVGGAIGGANDNVSLIASSGDIVGGVATVSANTLTLNASGGIGIGTALQVNATSYSLTTTGVANAGDIVLIDTGAFNTNQITLLSTVASKQLVSLTATTGNLTIGAAIGNAVDDLTLVATAGDIVGGATATADALTLNAGGGIGVGTAVTADATSYSLTTAGTNADGNITLIDVGALNTNQISTLATHTSAQIISLTATTGDLTVGAAIGDAADDLTLIATAGNVVGGATATAATLTINANGGIGIGTTFNSDADTLDLTSAGTTNAGNITIVEADTANLSVATAATAQTVDVTLTTGDLTISGAVGDANDNVNLTTSGGDVVGGATVTAGTLTIDASGGIGIGTALDTDANTLDLTTGGTNADGNITVVQADAANLMIATDTSGQTISITLTTGDFTVGGAIGDGNDSLTFIASGGDIVGGGTVIANDLTLDASGGIGIGTAVTANAASYSLTTNGADAAGNITLVDTGALNTSQITTLVTAGTAQTIDLTATTGNLTVGGAIGQSNDDLNLTALAGNIVGGGATATAATLTLDASGGIGIGTALQVNATSYSLTTTGVANAGDIALVDTGAFNTNQITLLSTVASKQLVSLTATTGNLTIGAAIGNAVDDLTLVATAGDIVGGATATADALTLNAGGGIGVGTAVTADATSYSLTTAGTNADGNITLIDVGALNTNQISTLATHTSAQTISLTATTGDLTVGAAIGDAADNLTLISTAGDVVGGATATAATLTINANGGIGIGTTFNSDADTLDLTSAGATNTGNITIVEADTANLSVATAATVQTVDVTLTTGDLTISGAVGDANDIINLTTSGGDVVGGATVTADTLTIDASGGIGIGTALDTDANTLDLTTGGTNSDGNITVVQADAANLMIATDTSGQTISITLTTGDFTVGGAIGDGNDSLSFIASGGNIVGGGTVIANDLTLNASGGIGIGTAVTANAATYSLTTNGADAAGNITLIDTGALNTSQITTLVTAGTAQTIDLTATTGNLTVGGAIGQSNDDLNLTALAGNIVGGGATATAATLTLDADGGIGIGTAVQADATSYNLTTTGVGNAGDIALVDSGAFNTSQLATLSTVASAQTVSVTATTGDLTIGTDIGNAIDDLTLVATAGNIVGGATATAATLTLNAGGGIGIGTSVTADAASYSLTTAGTGIVGNITLIDIGPLNTNQITTLATDGPSAQTISLTATTGNLTVGTAIGDAADNLTLIATAGNVDGGATATAATLTIDADAGIGINATFNSDADTLALTSAGVGVAGDITIIEADAANLSVTTDASAQTVDVTITTGDLTVNAAVGDANDNINLTASGGDVVGGAMLTADTLTIDASGGIGIGIALDTDANTLNLTTSGTDAAGDITVIQADAANVMITTDASAQTIGITLSTGDFTVGGAIGDGNDSLSFIASGGNIVGGGGTVTANALTLNASGGIGIVTAITANANTYSLTTAGTNAAGNITLIDAGALDTNQITTLVTHGSAQTIDLTANSGDLTVGGAIGQSNDDLNLTAAAGNLVDGGAAVTANVLTLDASGGIGIGTAVHANATSYSLKTTGVGNAGDIALIDTGAFNTNQITLLSTVASTQTVSLTAATGDLTIGTAIGNAVDHLTLIATIGDIVGGATATASTLTLNAGGGIGIGVGNAVTADATSYSLTTAGTDAAGDITLVDIGALNTNQITTLATDGPSAQTISLTATTGNLTVGTAIGDAVDNLTLVSSVGDVIGGANATATAETLTVNANGEIGNGMALMTDANTLNLTTSSVGAAGDITVIQADAANLSVTTDASAQTISVTVSTGDFTLGGTIGDGNDSLAFAATAGNIIGGGTVTANDLSLSAGGGIGIGIAVMADATTYSLTTLGTDAAGNITLVDTGALNTNQITTLSTSGSAQTVSLTATTGDLTVGAATGNATDNLTLIASAGDVVGGATATAATLTVNADDGIGIGITLNTNADTLNLTSGGAAGNGNITVIEANAAKLSVDTAATAQTVNVTVTTGDLTISGPVGDANDDVNLTTSGGNVVGGSFAVTADTLTIDASGGIGVGVELDTDADTLDLMTHGVAEAGNISIVQADAANFSIVTDATGQTISVTLTTGDFTVGGAIGDGNDSLSFIASGGNIVGGGTVTANDLTLSASGGIGILTPVQANAATYSLTTTGIGTDGNIRLVDTNGLNTNQITTLDTDGSAQSISLTASTGDLTIGSSIGNATDHLSLISTLANVVGDETVTATATAATLTLSAGGGIGIGVGKAVTADATGYSLTTTGIGTAGNITLIDANALNTNQITTLSTDGSVQTVSLTAAAGDLTVGSAIVDAVDNLTLITSAGNVEGDGVTVTAETLTVNSSGGIGILTRLETDVNTLNLTTDGIGAAGDITVTQADASNLSIATDGSAQTISVTLNTGDFTIGGAIGDGNDSLTFIASGGDIVGDIGGGGTVTANVLTLNASGGIGIGTAVTADANTYHLTTSGTNTAGDITLIDAGALNTNQITTLVTHGSAQTIDLTANSGDLTVGGAIGQANDNLNLTAAAGNLVGDGAAVTANVLTLDASGGIGIGMAVQANATSYSLKTTGVGSNGDIALVDSGALNTSQLTTLATDTSTQTISLTAAVSNLTVNAALNHANDNLELIASGGAVQNTGASVTANALAVDAMAGIGLNTNVSSLTAINRVGGDIQVAESDAVTILMVEQFSPGDISISAGGTIDLSSGGRIPSGITSSSGSISLEAVGTASDLNVNGWVTSGTGQITLRADDDLALGTVARVTTGSNDAVSVTLSANDDGAGTGVLTLNDSAIVATNKGQISGVLVNSPTPISGTQVGELLGGTQRNAQIDVTVNDPSGLGFVAEVDWLEGNPGDSDPSRRNPLEKNISTGGVGVNFQHSYDVAPNQGDINVNVSLTSIADGSIVLRQNTTDLLNRPEFTTTVTLRVEGALLPFSAPLPEADSVDFVRTFEQIVVTTPATQRIVFVTPPLQFNNSVGSAVVTSQRYYVLRIVSFGAESEGEVKLWDSEPGREEYSLPDLEDPNSGEGFELSQLPELFKRLPDDRYRIYLIEGQTERLVLDFIIRDGQPIESQSDDQPVQESEATESDGEMDAEPPEIPEAGPIARPNLSSIERLGSVPVVSTGGIVLAAGMAKRDGRRQRRTASAQPERDRNNMSARRPASWR</sequence>
<feature type="compositionally biased region" description="Polar residues" evidence="1">
    <location>
        <begin position="4132"/>
        <end position="4144"/>
    </location>
</feature>
<gene>
    <name evidence="2" type="ORF">TBK1r_27870</name>
</gene>
<evidence type="ECO:0000313" key="2">
    <source>
        <dbReference type="EMBL" id="QDV83844.1"/>
    </source>
</evidence>
<feature type="region of interest" description="Disordered" evidence="1">
    <location>
        <begin position="4191"/>
        <end position="4226"/>
    </location>
</feature>
<feature type="region of interest" description="Disordered" evidence="1">
    <location>
        <begin position="4131"/>
        <end position="4172"/>
    </location>
</feature>
<organism evidence="2 3">
    <name type="scientific">Stieleria magnilauensis</name>
    <dbReference type="NCBI Taxonomy" id="2527963"/>
    <lineage>
        <taxon>Bacteria</taxon>
        <taxon>Pseudomonadati</taxon>
        <taxon>Planctomycetota</taxon>
        <taxon>Planctomycetia</taxon>
        <taxon>Pirellulales</taxon>
        <taxon>Pirellulaceae</taxon>
        <taxon>Stieleria</taxon>
    </lineage>
</organism>
<dbReference type="InterPro" id="IPR006626">
    <property type="entry name" value="PbH1"/>
</dbReference>
<accession>A0ABX5XVF2</accession>
<dbReference type="RefSeq" id="WP_145211260.1">
    <property type="nucleotide sequence ID" value="NZ_CP036432.1"/>
</dbReference>